<organism evidence="3 4">
    <name type="scientific">Taishania pollutisoli</name>
    <dbReference type="NCBI Taxonomy" id="2766479"/>
    <lineage>
        <taxon>Bacteria</taxon>
        <taxon>Pseudomonadati</taxon>
        <taxon>Bacteroidota</taxon>
        <taxon>Flavobacteriia</taxon>
        <taxon>Flavobacteriales</taxon>
        <taxon>Crocinitomicaceae</taxon>
        <taxon>Taishania</taxon>
    </lineage>
</organism>
<dbReference type="PANTHER" id="PTHR39430:SF1">
    <property type="entry name" value="PROTEASE"/>
    <property type="match status" value="1"/>
</dbReference>
<keyword evidence="3" id="KW-0645">Protease</keyword>
<protein>
    <submittedName>
        <fullName evidence="3">CPBP family intramembrane metalloprotease</fullName>
    </submittedName>
</protein>
<evidence type="ECO:0000313" key="4">
    <source>
        <dbReference type="Proteomes" id="UP000652681"/>
    </source>
</evidence>
<accession>A0A8J6PEI9</accession>
<feature type="domain" description="CAAX prenyl protease 2/Lysostaphin resistance protein A-like" evidence="2">
    <location>
        <begin position="140"/>
        <end position="235"/>
    </location>
</feature>
<feature type="transmembrane region" description="Helical" evidence="1">
    <location>
        <begin position="230"/>
        <end position="248"/>
    </location>
</feature>
<evidence type="ECO:0000256" key="1">
    <source>
        <dbReference type="SAM" id="Phobius"/>
    </source>
</evidence>
<feature type="transmembrane region" description="Helical" evidence="1">
    <location>
        <begin position="170"/>
        <end position="189"/>
    </location>
</feature>
<keyword evidence="4" id="KW-1185">Reference proteome</keyword>
<dbReference type="GO" id="GO:0080120">
    <property type="term" value="P:CAAX-box protein maturation"/>
    <property type="evidence" value="ECO:0007669"/>
    <property type="project" value="UniProtKB-ARBA"/>
</dbReference>
<dbReference type="AlphaFoldDB" id="A0A8J6PEI9"/>
<feature type="transmembrane region" description="Helical" evidence="1">
    <location>
        <begin position="101"/>
        <end position="121"/>
    </location>
</feature>
<feature type="transmembrane region" description="Helical" evidence="1">
    <location>
        <begin position="201"/>
        <end position="218"/>
    </location>
</feature>
<dbReference type="RefSeq" id="WP_216714799.1">
    <property type="nucleotide sequence ID" value="NZ_JACVEL010000018.1"/>
</dbReference>
<evidence type="ECO:0000313" key="3">
    <source>
        <dbReference type="EMBL" id="MBC9813887.1"/>
    </source>
</evidence>
<sequence length="296" mass="33296">MSFQSPYPLVKNSISDYIFALLIILGAYIAGNIPLLVVFSQLNASSADIIYELQRNLGNTVTFVLFLFSWITVFVSVPLISKFILRWPFEFLITGRKKIDYKRLGVGFGLWFLLCTITFFVSRNDLVVTNFNVEKFIPLVVVASCVLLVQCAAEELIFRSFLLKWMSTRIQNGLILSIITGTIFGYLHASNPEVEVIGNVALVYYIGTGIFLGLIAIIDDGLELTIGFHFANNLFAALIVTSNWQVFQTDALFLDTNPPAFTWVDFITAFGGQVIFFLICWKVYKWKSAGKKILNG</sequence>
<dbReference type="EMBL" id="JACVEL010000018">
    <property type="protein sequence ID" value="MBC9813887.1"/>
    <property type="molecule type" value="Genomic_DNA"/>
</dbReference>
<dbReference type="PANTHER" id="PTHR39430">
    <property type="entry name" value="MEMBRANE-ASSOCIATED PROTEASE-RELATED"/>
    <property type="match status" value="1"/>
</dbReference>
<feature type="transmembrane region" description="Helical" evidence="1">
    <location>
        <begin position="260"/>
        <end position="284"/>
    </location>
</feature>
<keyword evidence="3" id="KW-0378">Hydrolase</keyword>
<dbReference type="InterPro" id="IPR003675">
    <property type="entry name" value="Rce1/LyrA-like_dom"/>
</dbReference>
<keyword evidence="1" id="KW-1133">Transmembrane helix</keyword>
<reference evidence="3" key="1">
    <citation type="submission" date="2020-09" db="EMBL/GenBank/DDBJ databases">
        <title>Taishania pollutisoli gen. nov., sp. nov., Isolated from Tetrabromobisphenol A-Contaminated Soil.</title>
        <authorList>
            <person name="Chen Q."/>
        </authorList>
    </citation>
    <scope>NUCLEOTIDE SEQUENCE</scope>
    <source>
        <strain evidence="3">CZZ-1</strain>
    </source>
</reference>
<dbReference type="Proteomes" id="UP000652681">
    <property type="component" value="Unassembled WGS sequence"/>
</dbReference>
<keyword evidence="3" id="KW-0482">Metalloprotease</keyword>
<feature type="transmembrane region" description="Helical" evidence="1">
    <location>
        <begin position="60"/>
        <end position="80"/>
    </location>
</feature>
<evidence type="ECO:0000259" key="2">
    <source>
        <dbReference type="Pfam" id="PF02517"/>
    </source>
</evidence>
<keyword evidence="1" id="KW-0812">Transmembrane</keyword>
<dbReference type="GO" id="GO:0004175">
    <property type="term" value="F:endopeptidase activity"/>
    <property type="evidence" value="ECO:0007669"/>
    <property type="project" value="UniProtKB-ARBA"/>
</dbReference>
<name>A0A8J6PEI9_9FLAO</name>
<dbReference type="Pfam" id="PF02517">
    <property type="entry name" value="Rce1-like"/>
    <property type="match status" value="1"/>
</dbReference>
<dbReference type="GO" id="GO:0008237">
    <property type="term" value="F:metallopeptidase activity"/>
    <property type="evidence" value="ECO:0007669"/>
    <property type="project" value="UniProtKB-KW"/>
</dbReference>
<comment type="caution">
    <text evidence="3">The sequence shown here is derived from an EMBL/GenBank/DDBJ whole genome shotgun (WGS) entry which is preliminary data.</text>
</comment>
<feature type="transmembrane region" description="Helical" evidence="1">
    <location>
        <begin position="136"/>
        <end position="158"/>
    </location>
</feature>
<proteinExistence type="predicted"/>
<keyword evidence="1" id="KW-0472">Membrane</keyword>
<feature type="transmembrane region" description="Helical" evidence="1">
    <location>
        <begin position="17"/>
        <end position="40"/>
    </location>
</feature>
<gene>
    <name evidence="3" type="ORF">H9Y05_15530</name>
</gene>